<sequence length="148" mass="16051">MGITPKFTKQDIKNAIKKKVDAYHRAVEARLKFTGETFLRIAREDGAYSDRTGNLRSSLFFKVLYNGKVLSDGFEAATGGDEGLKEAKKIANKIARDYPKGFALVCGAGMNYAAAVESIGKDVITGSSQKIEKLLKSALERINGKVSG</sequence>
<dbReference type="Proteomes" id="UP000274046">
    <property type="component" value="Unassembled WGS sequence"/>
</dbReference>
<name>A0A3N0BPF7_9SPHI</name>
<dbReference type="AlphaFoldDB" id="A0A3N0BPF7"/>
<gene>
    <name evidence="1" type="ORF">D7004_17940</name>
</gene>
<organism evidence="1 2">
    <name type="scientific">Pedobacter jejuensis</name>
    <dbReference type="NCBI Taxonomy" id="1268550"/>
    <lineage>
        <taxon>Bacteria</taxon>
        <taxon>Pseudomonadati</taxon>
        <taxon>Bacteroidota</taxon>
        <taxon>Sphingobacteriia</taxon>
        <taxon>Sphingobacteriales</taxon>
        <taxon>Sphingobacteriaceae</taxon>
        <taxon>Pedobacter</taxon>
    </lineage>
</organism>
<proteinExistence type="predicted"/>
<reference evidence="1 2" key="1">
    <citation type="submission" date="2018-10" db="EMBL/GenBank/DDBJ databases">
        <title>Genome sequencing of Pedobacter jejuensis TNB23.</title>
        <authorList>
            <person name="Cho Y.-J."/>
            <person name="Cho A."/>
            <person name="Kim O.-S."/>
        </authorList>
    </citation>
    <scope>NUCLEOTIDE SEQUENCE [LARGE SCALE GENOMIC DNA]</scope>
    <source>
        <strain evidence="1 2">TNB23</strain>
    </source>
</reference>
<accession>A0A3N0BPF7</accession>
<evidence type="ECO:0000313" key="1">
    <source>
        <dbReference type="EMBL" id="RNL50770.1"/>
    </source>
</evidence>
<keyword evidence="2" id="KW-1185">Reference proteome</keyword>
<dbReference type="RefSeq" id="WP_123207196.1">
    <property type="nucleotide sequence ID" value="NZ_RBEE01000043.1"/>
</dbReference>
<dbReference type="EMBL" id="RBEE01000043">
    <property type="protein sequence ID" value="RNL50770.1"/>
    <property type="molecule type" value="Genomic_DNA"/>
</dbReference>
<evidence type="ECO:0000313" key="2">
    <source>
        <dbReference type="Proteomes" id="UP000274046"/>
    </source>
</evidence>
<protein>
    <submittedName>
        <fullName evidence="1">Uncharacterized protein</fullName>
    </submittedName>
</protein>
<comment type="caution">
    <text evidence="1">The sequence shown here is derived from an EMBL/GenBank/DDBJ whole genome shotgun (WGS) entry which is preliminary data.</text>
</comment>
<dbReference type="OrthoDB" id="770653at2"/>